<comment type="caution">
    <text evidence="2">The sequence shown here is derived from an EMBL/GenBank/DDBJ whole genome shotgun (WGS) entry which is preliminary data.</text>
</comment>
<dbReference type="AlphaFoldDB" id="A0A5A7NXJ8"/>
<evidence type="ECO:0000313" key="2">
    <source>
        <dbReference type="EMBL" id="GER25219.1"/>
    </source>
</evidence>
<protein>
    <submittedName>
        <fullName evidence="2">Tryptophan synthase beta chain</fullName>
    </submittedName>
</protein>
<feature type="region of interest" description="Disordered" evidence="1">
    <location>
        <begin position="129"/>
        <end position="155"/>
    </location>
</feature>
<gene>
    <name evidence="2" type="ORF">STAS_00793</name>
</gene>
<sequence length="185" mass="20700">MVKASTKFGDVIEAKNGAVTHLHLPGKSVINSHYRHGSDPEARHDCRHQISEPLRFLPRHLLRHGGRGGGGGFNRSSTFLLRMDRFLSLQHEAHRQIRSPTAAFAPRHPPIFPEEARVPQIRRLDYRNGPWDERRAAPETGRGAGGERNSGRHRSCFVTPSLVTRLTSHPVESDSSRSSVLFANP</sequence>
<name>A0A5A7NXJ8_STRAF</name>
<accession>A0A5A7NXJ8</accession>
<evidence type="ECO:0000313" key="3">
    <source>
        <dbReference type="Proteomes" id="UP000325081"/>
    </source>
</evidence>
<reference evidence="3" key="1">
    <citation type="journal article" date="2019" name="Curr. Biol.">
        <title>Genome Sequence of Striga asiatica Provides Insight into the Evolution of Plant Parasitism.</title>
        <authorList>
            <person name="Yoshida S."/>
            <person name="Kim S."/>
            <person name="Wafula E.K."/>
            <person name="Tanskanen J."/>
            <person name="Kim Y.M."/>
            <person name="Honaas L."/>
            <person name="Yang Z."/>
            <person name="Spallek T."/>
            <person name="Conn C.E."/>
            <person name="Ichihashi Y."/>
            <person name="Cheong K."/>
            <person name="Cui S."/>
            <person name="Der J.P."/>
            <person name="Gundlach H."/>
            <person name="Jiao Y."/>
            <person name="Hori C."/>
            <person name="Ishida J.K."/>
            <person name="Kasahara H."/>
            <person name="Kiba T."/>
            <person name="Kim M.S."/>
            <person name="Koo N."/>
            <person name="Laohavisit A."/>
            <person name="Lee Y.H."/>
            <person name="Lumba S."/>
            <person name="McCourt P."/>
            <person name="Mortimer J.C."/>
            <person name="Mutuku J.M."/>
            <person name="Nomura T."/>
            <person name="Sasaki-Sekimoto Y."/>
            <person name="Seto Y."/>
            <person name="Wang Y."/>
            <person name="Wakatake T."/>
            <person name="Sakakibara H."/>
            <person name="Demura T."/>
            <person name="Yamaguchi S."/>
            <person name="Yoneyama K."/>
            <person name="Manabe R.I."/>
            <person name="Nelson D.C."/>
            <person name="Schulman A.H."/>
            <person name="Timko M.P."/>
            <person name="dePamphilis C.W."/>
            <person name="Choi D."/>
            <person name="Shirasu K."/>
        </authorList>
    </citation>
    <scope>NUCLEOTIDE SEQUENCE [LARGE SCALE GENOMIC DNA]</scope>
    <source>
        <strain evidence="3">cv. UVA1</strain>
    </source>
</reference>
<proteinExistence type="predicted"/>
<dbReference type="Proteomes" id="UP000325081">
    <property type="component" value="Unassembled WGS sequence"/>
</dbReference>
<keyword evidence="3" id="KW-1185">Reference proteome</keyword>
<evidence type="ECO:0000256" key="1">
    <source>
        <dbReference type="SAM" id="MobiDB-lite"/>
    </source>
</evidence>
<organism evidence="2 3">
    <name type="scientific">Striga asiatica</name>
    <name type="common">Asiatic witchweed</name>
    <name type="synonym">Buchnera asiatica</name>
    <dbReference type="NCBI Taxonomy" id="4170"/>
    <lineage>
        <taxon>Eukaryota</taxon>
        <taxon>Viridiplantae</taxon>
        <taxon>Streptophyta</taxon>
        <taxon>Embryophyta</taxon>
        <taxon>Tracheophyta</taxon>
        <taxon>Spermatophyta</taxon>
        <taxon>Magnoliopsida</taxon>
        <taxon>eudicotyledons</taxon>
        <taxon>Gunneridae</taxon>
        <taxon>Pentapetalae</taxon>
        <taxon>asterids</taxon>
        <taxon>lamiids</taxon>
        <taxon>Lamiales</taxon>
        <taxon>Orobanchaceae</taxon>
        <taxon>Buchnereae</taxon>
        <taxon>Striga</taxon>
    </lineage>
</organism>
<dbReference type="EMBL" id="BKCP01000002">
    <property type="protein sequence ID" value="GER25219.1"/>
    <property type="molecule type" value="Genomic_DNA"/>
</dbReference>